<keyword evidence="1" id="KW-0732">Signal</keyword>
<evidence type="ECO:0000313" key="2">
    <source>
        <dbReference type="EMBL" id="MWB77339.1"/>
    </source>
</evidence>
<dbReference type="Pfam" id="PF13416">
    <property type="entry name" value="SBP_bac_8"/>
    <property type="match status" value="1"/>
</dbReference>
<dbReference type="Proteomes" id="UP000443843">
    <property type="component" value="Unassembled WGS sequence"/>
</dbReference>
<dbReference type="EMBL" id="WNXQ01000002">
    <property type="protein sequence ID" value="MWB77339.1"/>
    <property type="molecule type" value="Genomic_DNA"/>
</dbReference>
<proteinExistence type="predicted"/>
<evidence type="ECO:0000256" key="1">
    <source>
        <dbReference type="ARBA" id="ARBA00022729"/>
    </source>
</evidence>
<evidence type="ECO:0000313" key="3">
    <source>
        <dbReference type="Proteomes" id="UP000443843"/>
    </source>
</evidence>
<dbReference type="SUPFAM" id="SSF53850">
    <property type="entry name" value="Periplasmic binding protein-like II"/>
    <property type="match status" value="1"/>
</dbReference>
<dbReference type="PIRSF" id="PIRSF002825">
    <property type="entry name" value="CfbpA"/>
    <property type="match status" value="1"/>
</dbReference>
<dbReference type="PANTHER" id="PTHR30006">
    <property type="entry name" value="THIAMINE-BINDING PERIPLASMIC PROTEIN-RELATED"/>
    <property type="match status" value="1"/>
</dbReference>
<comment type="caution">
    <text evidence="2">The sequence shown here is derived from an EMBL/GenBank/DDBJ whole genome shotgun (WGS) entry which is preliminary data.</text>
</comment>
<dbReference type="Gene3D" id="3.40.190.10">
    <property type="entry name" value="Periplasmic binding protein-like II"/>
    <property type="match status" value="2"/>
</dbReference>
<organism evidence="2 3">
    <name type="scientific">Pseudooceanicola pacificus</name>
    <dbReference type="NCBI Taxonomy" id="2676438"/>
    <lineage>
        <taxon>Bacteria</taxon>
        <taxon>Pseudomonadati</taxon>
        <taxon>Pseudomonadota</taxon>
        <taxon>Alphaproteobacteria</taxon>
        <taxon>Rhodobacterales</taxon>
        <taxon>Paracoccaceae</taxon>
        <taxon>Pseudooceanicola</taxon>
    </lineage>
</organism>
<dbReference type="PANTHER" id="PTHR30006:SF24">
    <property type="entry name" value="SLL0237 PROTEIN"/>
    <property type="match status" value="1"/>
</dbReference>
<dbReference type="InterPro" id="IPR026045">
    <property type="entry name" value="Ferric-bd"/>
</dbReference>
<sequence>MTVSGRVHRPEIKDAGPAIRAQGGTTMHYTRLAAAVLGAFVATGASAQTSTDELYEKAKAEGEVTWYVAQFTTSIAEDIGQDFTNAYPGVNVNVIRATGQVVYSRLAQDLRNGVAQADVFSGSDQTHLISLKEEGNLLQFSPENGPKLRKPYLDFEPDGYWYTTSANPTVMAYNTDLVTAEEAPTNWTGLVDPKWKGKVAMSHPGFSGSTGSWAVLMRRLYGDEFFEQLEANDPLIGRSLSDPPNTLVAGERAIGIGTLATVTRLKNAGNPIEIIYPEDGAKLTLSGTAIPANAPHPNAAQLFVNYLLSERASDLMVTYGLQPMRPEVAPPPGAKAIDEINLASPTQDELINGVQPVIELWRRVFGA</sequence>
<gene>
    <name evidence="2" type="ORF">GLS40_04815</name>
</gene>
<protein>
    <submittedName>
        <fullName evidence="2">Extracellular solute-binding protein</fullName>
    </submittedName>
</protein>
<reference evidence="2 3" key="1">
    <citation type="submission" date="2019-11" db="EMBL/GenBank/DDBJ databases">
        <title>Pseudooceanicola pacifica sp. nov., isolated from deep-sea sediment of the Pacific Ocean.</title>
        <authorList>
            <person name="Lyu L."/>
        </authorList>
    </citation>
    <scope>NUCLEOTIDE SEQUENCE [LARGE SCALE GENOMIC DNA]</scope>
    <source>
        <strain evidence="2 3">216_PA32_1</strain>
    </source>
</reference>
<dbReference type="InterPro" id="IPR006059">
    <property type="entry name" value="SBP"/>
</dbReference>
<dbReference type="AlphaFoldDB" id="A0A844WED3"/>
<keyword evidence="3" id="KW-1185">Reference proteome</keyword>
<accession>A0A844WED3</accession>
<name>A0A844WED3_9RHOB</name>